<comment type="caution">
    <text evidence="1">The sequence shown here is derived from an EMBL/GenBank/DDBJ whole genome shotgun (WGS) entry which is preliminary data.</text>
</comment>
<evidence type="ECO:0000313" key="1">
    <source>
        <dbReference type="EMBL" id="KAH9480699.1"/>
    </source>
</evidence>
<dbReference type="EMBL" id="JAFIQS020000006">
    <property type="protein sequence ID" value="KAH9480699.1"/>
    <property type="molecule type" value="Genomic_DNA"/>
</dbReference>
<name>A0ACB8GYN7_PSICU</name>
<protein>
    <submittedName>
        <fullName evidence="1">Uncharacterized protein</fullName>
    </submittedName>
</protein>
<accession>A0ACB8GYN7</accession>
<sequence length="74" mass="8684">MGQQVSDANSFWVQTLHLWHLPLWQTLIQLRCVYTPRIKARSTPRMLDAPMSPCTFVCYEVTEFFPTWTLPNPS</sequence>
<keyword evidence="2" id="KW-1185">Reference proteome</keyword>
<proteinExistence type="predicted"/>
<dbReference type="Proteomes" id="UP000664032">
    <property type="component" value="Unassembled WGS sequence"/>
</dbReference>
<reference evidence="1" key="1">
    <citation type="submission" date="2021-10" db="EMBL/GenBank/DDBJ databases">
        <title>Psilocybe cubensis genome.</title>
        <authorList>
            <person name="Mckernan K.J."/>
            <person name="Crawford S."/>
            <person name="Trippe A."/>
            <person name="Kane L.T."/>
            <person name="Mclaughlin S."/>
        </authorList>
    </citation>
    <scope>NUCLEOTIDE SEQUENCE</scope>
    <source>
        <strain evidence="1">MGC-MH-2018</strain>
    </source>
</reference>
<gene>
    <name evidence="1" type="ORF">JR316_0007299</name>
</gene>
<organism evidence="1 2">
    <name type="scientific">Psilocybe cubensis</name>
    <name type="common">Psychedelic mushroom</name>
    <name type="synonym">Stropharia cubensis</name>
    <dbReference type="NCBI Taxonomy" id="181762"/>
    <lineage>
        <taxon>Eukaryota</taxon>
        <taxon>Fungi</taxon>
        <taxon>Dikarya</taxon>
        <taxon>Basidiomycota</taxon>
        <taxon>Agaricomycotina</taxon>
        <taxon>Agaricomycetes</taxon>
        <taxon>Agaricomycetidae</taxon>
        <taxon>Agaricales</taxon>
        <taxon>Agaricineae</taxon>
        <taxon>Strophariaceae</taxon>
        <taxon>Psilocybe</taxon>
    </lineage>
</organism>
<evidence type="ECO:0000313" key="2">
    <source>
        <dbReference type="Proteomes" id="UP000664032"/>
    </source>
</evidence>